<dbReference type="InterPro" id="IPR008577">
    <property type="entry name" value="DUF859"/>
</dbReference>
<protein>
    <submittedName>
        <fullName evidence="1">Uncharacterized protein</fullName>
    </submittedName>
</protein>
<dbReference type="EMBL" id="BK015139">
    <property type="protein sequence ID" value="DAD92555.1"/>
    <property type="molecule type" value="Genomic_DNA"/>
</dbReference>
<dbReference type="Pfam" id="PF05895">
    <property type="entry name" value="DUF859"/>
    <property type="match status" value="1"/>
</dbReference>
<organism evidence="1">
    <name type="scientific">Siphoviridae sp. ctUse40</name>
    <dbReference type="NCBI Taxonomy" id="2826356"/>
    <lineage>
        <taxon>Viruses</taxon>
        <taxon>Duplodnaviria</taxon>
        <taxon>Heunggongvirae</taxon>
        <taxon>Uroviricota</taxon>
        <taxon>Caudoviricetes</taxon>
    </lineage>
</organism>
<sequence length="521" mass="56684">MASVQTGSYGGRYLKLTVVEESTSVVNNTSTLRWTLESIGGSTSYYTIYNWGVWVNGQQIYGTQTTGWSSYAFPAAKGSTTGTITVPHNDDGTASAVGFTLKGCVYYNRDNTYNGSVSLSTIARASQPSCITYPNTTQNIGNLGDTITIHMNRKSSSFKHTVRYAWGNKSETIATNVEDNCQWTVPKNFAENVTNGASGTGTVYVDTYNGSTKIGTKSVGFTANIPNTSEFQPSISSVTLSEVGSVPSSFGFYVQSLSKIKGKITASGAYGSTISSYSTTINNESFTSAEWTTSLLSVVNPKLKVVVKDSRGRSATYETTLTALKYEVPTINSFASYRNSSDASKIDLVFSCSIYKLQSKNTKNFQFYYKKTKDSQYTIVEVDASKITSRESGNIVIYSVNYSIVSSEPSASYAAYLVANDMFNSIPSSETFINTVFKLININSKKTAFAIGKLHEKDGYIENALPQANYENIHRIEGTYDGLVLSCPSIKDGKINFNSTDKTLEIEIGGTTYAISLQQKS</sequence>
<reference evidence="1" key="1">
    <citation type="journal article" date="2021" name="Proc. Natl. Acad. Sci. U.S.A.">
        <title>A Catalog of Tens of Thousands of Viruses from Human Metagenomes Reveals Hidden Associations with Chronic Diseases.</title>
        <authorList>
            <person name="Tisza M.J."/>
            <person name="Buck C.B."/>
        </authorList>
    </citation>
    <scope>NUCLEOTIDE SEQUENCE</scope>
    <source>
        <strain evidence="1">CtUse40</strain>
    </source>
</reference>
<accession>A0A8S5NEN3</accession>
<evidence type="ECO:0000313" key="1">
    <source>
        <dbReference type="EMBL" id="DAD92555.1"/>
    </source>
</evidence>
<proteinExistence type="predicted"/>
<name>A0A8S5NEN3_9CAUD</name>